<organism evidence="7 8">
    <name type="scientific">Marinoscillum furvescens DSM 4134</name>
    <dbReference type="NCBI Taxonomy" id="1122208"/>
    <lineage>
        <taxon>Bacteria</taxon>
        <taxon>Pseudomonadati</taxon>
        <taxon>Bacteroidota</taxon>
        <taxon>Cytophagia</taxon>
        <taxon>Cytophagales</taxon>
        <taxon>Reichenbachiellaceae</taxon>
        <taxon>Marinoscillum</taxon>
    </lineage>
</organism>
<feature type="domain" description="RNA polymerase sigma factor 70 region 4 type 2" evidence="6">
    <location>
        <begin position="144"/>
        <end position="192"/>
    </location>
</feature>
<dbReference type="SUPFAM" id="SSF88659">
    <property type="entry name" value="Sigma3 and sigma4 domains of RNA polymerase sigma factors"/>
    <property type="match status" value="1"/>
</dbReference>
<dbReference type="Proteomes" id="UP000256779">
    <property type="component" value="Unassembled WGS sequence"/>
</dbReference>
<dbReference type="Gene3D" id="1.10.1740.10">
    <property type="match status" value="1"/>
</dbReference>
<dbReference type="SUPFAM" id="SSF88946">
    <property type="entry name" value="Sigma2 domain of RNA polymerase sigma factors"/>
    <property type="match status" value="1"/>
</dbReference>
<dbReference type="InterPro" id="IPR036388">
    <property type="entry name" value="WH-like_DNA-bd_sf"/>
</dbReference>
<evidence type="ECO:0000256" key="2">
    <source>
        <dbReference type="ARBA" id="ARBA00023015"/>
    </source>
</evidence>
<comment type="similarity">
    <text evidence="1">Belongs to the sigma-70 factor family. ECF subfamily.</text>
</comment>
<dbReference type="Pfam" id="PF04542">
    <property type="entry name" value="Sigma70_r2"/>
    <property type="match status" value="1"/>
</dbReference>
<evidence type="ECO:0000256" key="4">
    <source>
        <dbReference type="ARBA" id="ARBA00023163"/>
    </source>
</evidence>
<dbReference type="Gene3D" id="1.10.10.10">
    <property type="entry name" value="Winged helix-like DNA-binding domain superfamily/Winged helix DNA-binding domain"/>
    <property type="match status" value="1"/>
</dbReference>
<keyword evidence="4" id="KW-0804">Transcription</keyword>
<feature type="domain" description="RNA polymerase sigma-70 region 2" evidence="5">
    <location>
        <begin position="45"/>
        <end position="106"/>
    </location>
</feature>
<evidence type="ECO:0000259" key="5">
    <source>
        <dbReference type="Pfam" id="PF04542"/>
    </source>
</evidence>
<proteinExistence type="inferred from homology"/>
<protein>
    <submittedName>
        <fullName evidence="7">RNA polymerase sigma factor (Sigma-70 family)</fullName>
    </submittedName>
</protein>
<dbReference type="PANTHER" id="PTHR43133:SF46">
    <property type="entry name" value="RNA POLYMERASE SIGMA-70 FACTOR ECF SUBFAMILY"/>
    <property type="match status" value="1"/>
</dbReference>
<dbReference type="InterPro" id="IPR014284">
    <property type="entry name" value="RNA_pol_sigma-70_dom"/>
</dbReference>
<accession>A0A3D9L565</accession>
<dbReference type="NCBIfam" id="TIGR02937">
    <property type="entry name" value="sigma70-ECF"/>
    <property type="match status" value="1"/>
</dbReference>
<keyword evidence="8" id="KW-1185">Reference proteome</keyword>
<dbReference type="Pfam" id="PF08281">
    <property type="entry name" value="Sigma70_r4_2"/>
    <property type="match status" value="1"/>
</dbReference>
<evidence type="ECO:0000313" key="8">
    <source>
        <dbReference type="Proteomes" id="UP000256779"/>
    </source>
</evidence>
<dbReference type="AlphaFoldDB" id="A0A3D9L565"/>
<gene>
    <name evidence="7" type="ORF">C7460_10627</name>
</gene>
<evidence type="ECO:0000313" key="7">
    <source>
        <dbReference type="EMBL" id="REE00090.1"/>
    </source>
</evidence>
<comment type="caution">
    <text evidence="7">The sequence shown here is derived from an EMBL/GenBank/DDBJ whole genome shotgun (WGS) entry which is preliminary data.</text>
</comment>
<dbReference type="InterPro" id="IPR007627">
    <property type="entry name" value="RNA_pol_sigma70_r2"/>
</dbReference>
<dbReference type="EMBL" id="QREG01000006">
    <property type="protein sequence ID" value="REE00090.1"/>
    <property type="molecule type" value="Genomic_DNA"/>
</dbReference>
<evidence type="ECO:0000259" key="6">
    <source>
        <dbReference type="Pfam" id="PF08281"/>
    </source>
</evidence>
<dbReference type="InterPro" id="IPR013325">
    <property type="entry name" value="RNA_pol_sigma_r2"/>
</dbReference>
<sequence length="215" mass="25436">MQLSPIISQSRDCNMIGTPQETTEAQLWMAFQAGDRAAFEQIYSTTIGFLTNYAMRVVSDKQLVQDAIQDIFVELWNKRENLGKVNSIRFYLMKAVRRDLIRKKIKQDKNTPMDLFRRSVTEFQPSYEMMKVKDEESSEKILKMKAMIEQLTPRQKEVLYLKYFSNLTNNEIAEILEINVQSVYNNIYRALEVLRDKMHVFVPWYLLEVCEPFGY</sequence>
<reference evidence="7 8" key="1">
    <citation type="submission" date="2018-07" db="EMBL/GenBank/DDBJ databases">
        <title>Genomic Encyclopedia of Type Strains, Phase IV (KMG-IV): sequencing the most valuable type-strain genomes for metagenomic binning, comparative biology and taxonomic classification.</title>
        <authorList>
            <person name="Goeker M."/>
        </authorList>
    </citation>
    <scope>NUCLEOTIDE SEQUENCE [LARGE SCALE GENOMIC DNA]</scope>
    <source>
        <strain evidence="7 8">DSM 4134</strain>
    </source>
</reference>
<keyword evidence="2" id="KW-0805">Transcription regulation</keyword>
<evidence type="ECO:0000256" key="1">
    <source>
        <dbReference type="ARBA" id="ARBA00010641"/>
    </source>
</evidence>
<dbReference type="GO" id="GO:0016987">
    <property type="term" value="F:sigma factor activity"/>
    <property type="evidence" value="ECO:0007669"/>
    <property type="project" value="UniProtKB-KW"/>
</dbReference>
<dbReference type="OrthoDB" id="9150024at2"/>
<dbReference type="InterPro" id="IPR039425">
    <property type="entry name" value="RNA_pol_sigma-70-like"/>
</dbReference>
<dbReference type="PANTHER" id="PTHR43133">
    <property type="entry name" value="RNA POLYMERASE ECF-TYPE SIGMA FACTO"/>
    <property type="match status" value="1"/>
</dbReference>
<evidence type="ECO:0000256" key="3">
    <source>
        <dbReference type="ARBA" id="ARBA00023082"/>
    </source>
</evidence>
<dbReference type="InterPro" id="IPR013249">
    <property type="entry name" value="RNA_pol_sigma70_r4_t2"/>
</dbReference>
<dbReference type="CDD" id="cd06171">
    <property type="entry name" value="Sigma70_r4"/>
    <property type="match status" value="1"/>
</dbReference>
<name>A0A3D9L565_MARFU</name>
<dbReference type="GO" id="GO:0003677">
    <property type="term" value="F:DNA binding"/>
    <property type="evidence" value="ECO:0007669"/>
    <property type="project" value="InterPro"/>
</dbReference>
<keyword evidence="3" id="KW-0731">Sigma factor</keyword>
<dbReference type="InterPro" id="IPR013324">
    <property type="entry name" value="RNA_pol_sigma_r3/r4-like"/>
</dbReference>
<dbReference type="GO" id="GO:0006352">
    <property type="term" value="P:DNA-templated transcription initiation"/>
    <property type="evidence" value="ECO:0007669"/>
    <property type="project" value="InterPro"/>
</dbReference>